<proteinExistence type="predicted"/>
<sequence>MNEALCSILCGEEEWWYDQDGRSISFNNDGTGELWCRCNLNYWIAAEIEWKSIKQVDRVEPSSQSVNTVSDAQSKNPRHLGQLNLQITLTKRLPQRARDSILSKSTIINELSLKDDAFQPKFYAVTIEKGNFIEPCRIGFSSSTASRFALRLLFDTSPYPPRSEWKNPEGGPDGGQFWDHREFVSRPSTELEKQGRAMNETSPTITGSCAVL</sequence>
<evidence type="ECO:0000256" key="1">
    <source>
        <dbReference type="SAM" id="MobiDB-lite"/>
    </source>
</evidence>
<protein>
    <submittedName>
        <fullName evidence="2">Uncharacterized protein</fullName>
    </submittedName>
</protein>
<dbReference type="OrthoDB" id="4867926at2759"/>
<comment type="caution">
    <text evidence="2">The sequence shown here is derived from an EMBL/GenBank/DDBJ whole genome shotgun (WGS) entry which is preliminary data.</text>
</comment>
<name>A0A179F719_METCM</name>
<dbReference type="GeneID" id="28845883"/>
<evidence type="ECO:0000313" key="2">
    <source>
        <dbReference type="EMBL" id="OAQ61197.1"/>
    </source>
</evidence>
<organism evidence="2 3">
    <name type="scientific">Pochonia chlamydosporia 170</name>
    <dbReference type="NCBI Taxonomy" id="1380566"/>
    <lineage>
        <taxon>Eukaryota</taxon>
        <taxon>Fungi</taxon>
        <taxon>Dikarya</taxon>
        <taxon>Ascomycota</taxon>
        <taxon>Pezizomycotina</taxon>
        <taxon>Sordariomycetes</taxon>
        <taxon>Hypocreomycetidae</taxon>
        <taxon>Hypocreales</taxon>
        <taxon>Clavicipitaceae</taxon>
        <taxon>Pochonia</taxon>
    </lineage>
</organism>
<dbReference type="AlphaFoldDB" id="A0A179F719"/>
<dbReference type="KEGG" id="pchm:VFPPC_02201"/>
<keyword evidence="3" id="KW-1185">Reference proteome</keyword>
<dbReference type="EMBL" id="LSBJ02000001">
    <property type="protein sequence ID" value="OAQ61197.1"/>
    <property type="molecule type" value="Genomic_DNA"/>
</dbReference>
<feature type="compositionally biased region" description="Basic and acidic residues" evidence="1">
    <location>
        <begin position="178"/>
        <end position="195"/>
    </location>
</feature>
<evidence type="ECO:0000313" key="3">
    <source>
        <dbReference type="Proteomes" id="UP000078397"/>
    </source>
</evidence>
<gene>
    <name evidence="2" type="ORF">VFPPC_02201</name>
</gene>
<accession>A0A179F719</accession>
<reference evidence="2 3" key="1">
    <citation type="journal article" date="2016" name="PLoS Pathog.">
        <title>Biosynthesis of antibiotic leucinostatins in bio-control fungus Purpureocillium lilacinum and their inhibition on phytophthora revealed by genome mining.</title>
        <authorList>
            <person name="Wang G."/>
            <person name="Liu Z."/>
            <person name="Lin R."/>
            <person name="Li E."/>
            <person name="Mao Z."/>
            <person name="Ling J."/>
            <person name="Yang Y."/>
            <person name="Yin W.B."/>
            <person name="Xie B."/>
        </authorList>
    </citation>
    <scope>NUCLEOTIDE SEQUENCE [LARGE SCALE GENOMIC DNA]</scope>
    <source>
        <strain evidence="2">170</strain>
    </source>
</reference>
<dbReference type="RefSeq" id="XP_018139006.1">
    <property type="nucleotide sequence ID" value="XM_018281889.1"/>
</dbReference>
<feature type="region of interest" description="Disordered" evidence="1">
    <location>
        <begin position="161"/>
        <end position="212"/>
    </location>
</feature>
<feature type="compositionally biased region" description="Polar residues" evidence="1">
    <location>
        <begin position="199"/>
        <end position="212"/>
    </location>
</feature>
<dbReference type="Proteomes" id="UP000078397">
    <property type="component" value="Unassembled WGS sequence"/>
</dbReference>